<evidence type="ECO:0000256" key="3">
    <source>
        <dbReference type="ARBA" id="ARBA00022741"/>
    </source>
</evidence>
<dbReference type="STRING" id="3750.A0A498HWS2"/>
<keyword evidence="4" id="KW-0418">Kinase</keyword>
<dbReference type="PANTHER" id="PTHR43895:SF104">
    <property type="entry name" value="CBL-INTERACTING SERINE_THREONINE-PROTEIN KINASE 3"/>
    <property type="match status" value="1"/>
</dbReference>
<dbReference type="Gene3D" id="1.10.510.10">
    <property type="entry name" value="Transferase(Phosphotransferase) domain 1"/>
    <property type="match status" value="1"/>
</dbReference>
<dbReference type="InterPro" id="IPR011009">
    <property type="entry name" value="Kinase-like_dom_sf"/>
</dbReference>
<gene>
    <name evidence="7" type="ORF">DVH24_016847</name>
</gene>
<dbReference type="InterPro" id="IPR000719">
    <property type="entry name" value="Prot_kinase_dom"/>
</dbReference>
<name>A0A498HWS2_MALDO</name>
<keyword evidence="2" id="KW-0808">Transferase</keyword>
<keyword evidence="3" id="KW-0547">Nucleotide-binding</keyword>
<dbReference type="Proteomes" id="UP000290289">
    <property type="component" value="Chromosome 15"/>
</dbReference>
<dbReference type="PROSITE" id="PS50011">
    <property type="entry name" value="PROTEIN_KINASE_DOM"/>
    <property type="match status" value="1"/>
</dbReference>
<evidence type="ECO:0000313" key="7">
    <source>
        <dbReference type="EMBL" id="RXH74025.1"/>
    </source>
</evidence>
<organism evidence="7 8">
    <name type="scientific">Malus domestica</name>
    <name type="common">Apple</name>
    <name type="synonym">Pyrus malus</name>
    <dbReference type="NCBI Taxonomy" id="3750"/>
    <lineage>
        <taxon>Eukaryota</taxon>
        <taxon>Viridiplantae</taxon>
        <taxon>Streptophyta</taxon>
        <taxon>Embryophyta</taxon>
        <taxon>Tracheophyta</taxon>
        <taxon>Spermatophyta</taxon>
        <taxon>Magnoliopsida</taxon>
        <taxon>eudicotyledons</taxon>
        <taxon>Gunneridae</taxon>
        <taxon>Pentapetalae</taxon>
        <taxon>rosids</taxon>
        <taxon>fabids</taxon>
        <taxon>Rosales</taxon>
        <taxon>Rosaceae</taxon>
        <taxon>Amygdaloideae</taxon>
        <taxon>Maleae</taxon>
        <taxon>Malus</taxon>
    </lineage>
</organism>
<reference evidence="7 8" key="1">
    <citation type="submission" date="2018-10" db="EMBL/GenBank/DDBJ databases">
        <title>A high-quality apple genome assembly.</title>
        <authorList>
            <person name="Hu J."/>
        </authorList>
    </citation>
    <scope>NUCLEOTIDE SEQUENCE [LARGE SCALE GENOMIC DNA]</scope>
    <source>
        <strain evidence="8">cv. HFTH1</strain>
        <tissue evidence="7">Young leaf</tissue>
    </source>
</reference>
<keyword evidence="1" id="KW-0723">Serine/threonine-protein kinase</keyword>
<proteinExistence type="predicted"/>
<keyword evidence="8" id="KW-1185">Reference proteome</keyword>
<comment type="caution">
    <text evidence="7">The sequence shown here is derived from an EMBL/GenBank/DDBJ whole genome shotgun (WGS) entry which is preliminary data.</text>
</comment>
<dbReference type="GO" id="GO:0005524">
    <property type="term" value="F:ATP binding"/>
    <property type="evidence" value="ECO:0007669"/>
    <property type="project" value="UniProtKB-KW"/>
</dbReference>
<evidence type="ECO:0000259" key="6">
    <source>
        <dbReference type="PROSITE" id="PS50011"/>
    </source>
</evidence>
<dbReference type="PANTHER" id="PTHR43895">
    <property type="entry name" value="CALCIUM/CALMODULIN-DEPENDENT PROTEIN KINASE KINASE-RELATED"/>
    <property type="match status" value="1"/>
</dbReference>
<evidence type="ECO:0000256" key="5">
    <source>
        <dbReference type="ARBA" id="ARBA00022840"/>
    </source>
</evidence>
<protein>
    <recommendedName>
        <fullName evidence="6">Protein kinase domain-containing protein</fullName>
    </recommendedName>
</protein>
<evidence type="ECO:0000256" key="1">
    <source>
        <dbReference type="ARBA" id="ARBA00022527"/>
    </source>
</evidence>
<sequence>MKVNGGWIREDEARIYFQQLIITVDYCHIRGVYHRDLKIECTFPTSQHINDVWSSALHFLSSFIFLLFN</sequence>
<accession>A0A498HWS2</accession>
<dbReference type="GO" id="GO:0004674">
    <property type="term" value="F:protein serine/threonine kinase activity"/>
    <property type="evidence" value="ECO:0007669"/>
    <property type="project" value="UniProtKB-KW"/>
</dbReference>
<evidence type="ECO:0000256" key="2">
    <source>
        <dbReference type="ARBA" id="ARBA00022679"/>
    </source>
</evidence>
<dbReference type="SUPFAM" id="SSF56112">
    <property type="entry name" value="Protein kinase-like (PK-like)"/>
    <property type="match status" value="1"/>
</dbReference>
<evidence type="ECO:0000313" key="8">
    <source>
        <dbReference type="Proteomes" id="UP000290289"/>
    </source>
</evidence>
<keyword evidence="5" id="KW-0067">ATP-binding</keyword>
<dbReference type="AlphaFoldDB" id="A0A498HWS2"/>
<dbReference type="GO" id="GO:0007165">
    <property type="term" value="P:signal transduction"/>
    <property type="evidence" value="ECO:0007669"/>
    <property type="project" value="TreeGrafter"/>
</dbReference>
<dbReference type="EMBL" id="RDQH01000341">
    <property type="protein sequence ID" value="RXH74025.1"/>
    <property type="molecule type" value="Genomic_DNA"/>
</dbReference>
<evidence type="ECO:0000256" key="4">
    <source>
        <dbReference type="ARBA" id="ARBA00022777"/>
    </source>
</evidence>
<feature type="domain" description="Protein kinase" evidence="6">
    <location>
        <begin position="1"/>
        <end position="69"/>
    </location>
</feature>